<dbReference type="Pfam" id="PF00501">
    <property type="entry name" value="AMP-binding"/>
    <property type="match status" value="1"/>
</dbReference>
<dbReference type="Pfam" id="PF13193">
    <property type="entry name" value="AMP-binding_C"/>
    <property type="match status" value="1"/>
</dbReference>
<dbReference type="CDD" id="cd05936">
    <property type="entry name" value="FC-FACS_FadD_like"/>
    <property type="match status" value="1"/>
</dbReference>
<dbReference type="Proteomes" id="UP000252415">
    <property type="component" value="Unassembled WGS sequence"/>
</dbReference>
<dbReference type="InterPro" id="IPR025110">
    <property type="entry name" value="AMP-bd_C"/>
</dbReference>
<proteinExistence type="inferred from homology"/>
<dbReference type="FunFam" id="3.30.300.30:FF:000008">
    <property type="entry name" value="2,3-dihydroxybenzoate-AMP ligase"/>
    <property type="match status" value="1"/>
</dbReference>
<dbReference type="FunFam" id="3.40.50.12780:FF:000003">
    <property type="entry name" value="Long-chain-fatty-acid--CoA ligase FadD"/>
    <property type="match status" value="1"/>
</dbReference>
<keyword evidence="2" id="KW-0436">Ligase</keyword>
<dbReference type="SUPFAM" id="SSF56801">
    <property type="entry name" value="Acetyl-CoA synthetase-like"/>
    <property type="match status" value="1"/>
</dbReference>
<dbReference type="PROSITE" id="PS00455">
    <property type="entry name" value="AMP_BINDING"/>
    <property type="match status" value="1"/>
</dbReference>
<dbReference type="Gene3D" id="3.30.300.30">
    <property type="match status" value="1"/>
</dbReference>
<protein>
    <submittedName>
        <fullName evidence="6">Long-chain acyl-CoA synthetase</fullName>
    </submittedName>
</protein>
<dbReference type="InterPro" id="IPR020845">
    <property type="entry name" value="AMP-binding_CS"/>
</dbReference>
<dbReference type="InterPro" id="IPR000873">
    <property type="entry name" value="AMP-dep_synth/lig_dom"/>
</dbReference>
<evidence type="ECO:0000313" key="7">
    <source>
        <dbReference type="Proteomes" id="UP000252415"/>
    </source>
</evidence>
<evidence type="ECO:0000313" key="6">
    <source>
        <dbReference type="EMBL" id="RCW47812.1"/>
    </source>
</evidence>
<evidence type="ECO:0000256" key="2">
    <source>
        <dbReference type="ARBA" id="ARBA00022598"/>
    </source>
</evidence>
<comment type="caution">
    <text evidence="6">The sequence shown here is derived from an EMBL/GenBank/DDBJ whole genome shotgun (WGS) entry which is preliminary data.</text>
</comment>
<dbReference type="InterPro" id="IPR045851">
    <property type="entry name" value="AMP-bd_C_sf"/>
</dbReference>
<keyword evidence="7" id="KW-1185">Reference proteome</keyword>
<feature type="compositionally biased region" description="Low complexity" evidence="3">
    <location>
        <begin position="15"/>
        <end position="33"/>
    </location>
</feature>
<dbReference type="GO" id="GO:0016877">
    <property type="term" value="F:ligase activity, forming carbon-sulfur bonds"/>
    <property type="evidence" value="ECO:0007669"/>
    <property type="project" value="UniProtKB-ARBA"/>
</dbReference>
<name>A0A368W1M3_9BACL</name>
<sequence>MEPLGPQDPLLPEQSSAGDSPADASAEPPLDSSVEAPSSPLGVTAGLARPWLRHYPKEIAHSIKYPNYNIVQFLINAVNHYPDHTAVHFMGKTMTYRELHTGAVRLANGLISLGVAKGERVAIMLPNCPQAVVSYYGVLLAGAVVVQTNPMYVERELEHQLSDSGAVAIITVDLLYARLSRVRGNQPKEGPLPQLKHAIITSIKDGLPFPKNILYPIKQRKDGFRADIPYGSYGVVAYKRLIAMKHQSIELPELAEGSELAALQYTGGTTGTPKGVMLTHRNLVANTLQISAWCYKAEDGKERFLAAMPLFHVFGLTVLMNMSVLRAGMLILLPRFEPDTVLQTISQLHPTIFPGAPTMYVALINHKAAAKANLSSINVCVSGSAGLPLEVQEQFESLTGGRLIEGYGLTEASPVTHANPLWGTRKIGTIGVPFPDTDAVVVDPATGEQLPVGELGELIVRGPQVMKGYWNKPEETAKVLRDGWLYTGDLATMDEDGYFTIMDRIKDIIIAGGFNIYPREVEEVLFEHPAVREAAVVGVKDAYRGETVKAFIVLKEGWQVSRSQLDRWCRERLAAYKVPHHYTFRETLPKSMIGKVLRRKLLEEEAETKRSAEDKGE</sequence>
<accession>A0A368W1M3</accession>
<feature type="domain" description="AMP-dependent synthetase/ligase" evidence="4">
    <location>
        <begin position="77"/>
        <end position="470"/>
    </location>
</feature>
<dbReference type="RefSeq" id="WP_114380233.1">
    <property type="nucleotide sequence ID" value="NZ_QPJD01000007.1"/>
</dbReference>
<evidence type="ECO:0000256" key="3">
    <source>
        <dbReference type="SAM" id="MobiDB-lite"/>
    </source>
</evidence>
<dbReference type="AlphaFoldDB" id="A0A368W1M3"/>
<dbReference type="PANTHER" id="PTHR43767">
    <property type="entry name" value="LONG-CHAIN-FATTY-ACID--COA LIGASE"/>
    <property type="match status" value="1"/>
</dbReference>
<feature type="domain" description="AMP-binding enzyme C-terminal" evidence="5">
    <location>
        <begin position="520"/>
        <end position="595"/>
    </location>
</feature>
<dbReference type="InterPro" id="IPR050237">
    <property type="entry name" value="ATP-dep_AMP-bd_enzyme"/>
</dbReference>
<gene>
    <name evidence="6" type="ORF">DFP97_10711</name>
</gene>
<dbReference type="Gene3D" id="3.40.50.12780">
    <property type="entry name" value="N-terminal domain of ligase-like"/>
    <property type="match status" value="1"/>
</dbReference>
<dbReference type="OrthoDB" id="9757771at2"/>
<dbReference type="PANTHER" id="PTHR43767:SF9">
    <property type="entry name" value="LONG-CHAIN-FATTY-ACID--COA LIGASE"/>
    <property type="match status" value="1"/>
</dbReference>
<organism evidence="6 7">
    <name type="scientific">Paenibacillus prosopidis</name>
    <dbReference type="NCBI Taxonomy" id="630520"/>
    <lineage>
        <taxon>Bacteria</taxon>
        <taxon>Bacillati</taxon>
        <taxon>Bacillota</taxon>
        <taxon>Bacilli</taxon>
        <taxon>Bacillales</taxon>
        <taxon>Paenibacillaceae</taxon>
        <taxon>Paenibacillus</taxon>
    </lineage>
</organism>
<evidence type="ECO:0000256" key="1">
    <source>
        <dbReference type="ARBA" id="ARBA00006432"/>
    </source>
</evidence>
<dbReference type="InterPro" id="IPR042099">
    <property type="entry name" value="ANL_N_sf"/>
</dbReference>
<reference evidence="6 7" key="1">
    <citation type="submission" date="2018-07" db="EMBL/GenBank/DDBJ databases">
        <title>Genomic Encyclopedia of Type Strains, Phase III (KMG-III): the genomes of soil and plant-associated and newly described type strains.</title>
        <authorList>
            <person name="Whitman W."/>
        </authorList>
    </citation>
    <scope>NUCLEOTIDE SEQUENCE [LARGE SCALE GENOMIC DNA]</scope>
    <source>
        <strain evidence="6 7">CECT 7506</strain>
    </source>
</reference>
<feature type="region of interest" description="Disordered" evidence="3">
    <location>
        <begin position="1"/>
        <end position="41"/>
    </location>
</feature>
<comment type="similarity">
    <text evidence="1">Belongs to the ATP-dependent AMP-binding enzyme family.</text>
</comment>
<dbReference type="EMBL" id="QPJD01000007">
    <property type="protein sequence ID" value="RCW47812.1"/>
    <property type="molecule type" value="Genomic_DNA"/>
</dbReference>
<evidence type="ECO:0000259" key="4">
    <source>
        <dbReference type="Pfam" id="PF00501"/>
    </source>
</evidence>
<evidence type="ECO:0000259" key="5">
    <source>
        <dbReference type="Pfam" id="PF13193"/>
    </source>
</evidence>